<organism evidence="1 2">
    <name type="scientific">Vaccinium darrowii</name>
    <dbReference type="NCBI Taxonomy" id="229202"/>
    <lineage>
        <taxon>Eukaryota</taxon>
        <taxon>Viridiplantae</taxon>
        <taxon>Streptophyta</taxon>
        <taxon>Embryophyta</taxon>
        <taxon>Tracheophyta</taxon>
        <taxon>Spermatophyta</taxon>
        <taxon>Magnoliopsida</taxon>
        <taxon>eudicotyledons</taxon>
        <taxon>Gunneridae</taxon>
        <taxon>Pentapetalae</taxon>
        <taxon>asterids</taxon>
        <taxon>Ericales</taxon>
        <taxon>Ericaceae</taxon>
        <taxon>Vaccinioideae</taxon>
        <taxon>Vaccinieae</taxon>
        <taxon>Vaccinium</taxon>
    </lineage>
</organism>
<gene>
    <name evidence="1" type="ORF">Vadar_000677</name>
</gene>
<evidence type="ECO:0000313" key="2">
    <source>
        <dbReference type="Proteomes" id="UP000828048"/>
    </source>
</evidence>
<name>A0ACB7XMB8_9ERIC</name>
<accession>A0ACB7XMB8</accession>
<sequence length="383" mass="43784">MGAGGRMSDTPKSTEKLETNVLRRVPHLKPPFTLSEVKKAIPPHCFNRSGLRSFSYLIYDLLISSLFYYVATTYIHLLPSPLSSLAWVLYWICQGCILTGVWVVAHECGHHAFSDYQWLDDTVGLVLHSALLVPYFSWKISHRRHHSNTGSMENDEVYVPQTQYRVRWYTKYVNNPPGRILSVLITLTLGFPMYLMFNVSGKKYDRFTCHYDPYSPLYSSRERAQVCISDAAILAVGVVLYKLAAAKGLTWVLCIYGVPLLVVNGFFVLITWIAHTHPGVPHYDSSEWNFLRGALATVDRDLGILNKVFHEVTNTHVAHHLFSTIPHYHAMEATKAIRPILGDYYHYDRTPILKAIWRETKECVYVEADAGGEKGVLWFRNKL</sequence>
<reference evidence="1 2" key="1">
    <citation type="journal article" date="2021" name="Hortic Res">
        <title>High-quality reference genome and annotation aids understanding of berry development for evergreen blueberry (Vaccinium darrowii).</title>
        <authorList>
            <person name="Yu J."/>
            <person name="Hulse-Kemp A.M."/>
            <person name="Babiker E."/>
            <person name="Staton M."/>
        </authorList>
    </citation>
    <scope>NUCLEOTIDE SEQUENCE [LARGE SCALE GENOMIC DNA]</scope>
    <source>
        <strain evidence="2">cv. NJ 8807/NJ 8810</strain>
        <tissue evidence="1">Young leaf</tissue>
    </source>
</reference>
<proteinExistence type="predicted"/>
<comment type="caution">
    <text evidence="1">The sequence shown here is derived from an EMBL/GenBank/DDBJ whole genome shotgun (WGS) entry which is preliminary data.</text>
</comment>
<protein>
    <submittedName>
        <fullName evidence="1">Uncharacterized protein</fullName>
    </submittedName>
</protein>
<dbReference type="Proteomes" id="UP000828048">
    <property type="component" value="Chromosome 1"/>
</dbReference>
<keyword evidence="2" id="KW-1185">Reference proteome</keyword>
<evidence type="ECO:0000313" key="1">
    <source>
        <dbReference type="EMBL" id="KAH7842032.1"/>
    </source>
</evidence>
<dbReference type="EMBL" id="CM037151">
    <property type="protein sequence ID" value="KAH7842032.1"/>
    <property type="molecule type" value="Genomic_DNA"/>
</dbReference>